<dbReference type="Pfam" id="PF01425">
    <property type="entry name" value="Amidase"/>
    <property type="match status" value="1"/>
</dbReference>
<evidence type="ECO:0000313" key="5">
    <source>
        <dbReference type="RefSeq" id="XP_022087958.1"/>
    </source>
</evidence>
<gene>
    <name evidence="4 5 6 7" type="primary">LOC110977815</name>
</gene>
<proteinExistence type="inferred from homology"/>
<dbReference type="RefSeq" id="XP_022087960.1">
    <property type="nucleotide sequence ID" value="XM_022232268.1"/>
</dbReference>
<name>A0A8B7Y448_ACAPL</name>
<organism evidence="3 5">
    <name type="scientific">Acanthaster planci</name>
    <name type="common">Crown-of-thorns starfish</name>
    <dbReference type="NCBI Taxonomy" id="133434"/>
    <lineage>
        <taxon>Eukaryota</taxon>
        <taxon>Metazoa</taxon>
        <taxon>Echinodermata</taxon>
        <taxon>Eleutherozoa</taxon>
        <taxon>Asterozoa</taxon>
        <taxon>Asteroidea</taxon>
        <taxon>Valvatacea</taxon>
        <taxon>Valvatida</taxon>
        <taxon>Acanthasteridae</taxon>
        <taxon>Acanthaster</taxon>
    </lineage>
</organism>
<evidence type="ECO:0000313" key="7">
    <source>
        <dbReference type="RefSeq" id="XP_022087961.1"/>
    </source>
</evidence>
<evidence type="ECO:0000256" key="1">
    <source>
        <dbReference type="ARBA" id="ARBA00009199"/>
    </source>
</evidence>
<accession>A0A8B7Y448</accession>
<dbReference type="InterPro" id="IPR000120">
    <property type="entry name" value="Amidase"/>
</dbReference>
<dbReference type="GO" id="GO:0003824">
    <property type="term" value="F:catalytic activity"/>
    <property type="evidence" value="ECO:0007669"/>
    <property type="project" value="InterPro"/>
</dbReference>
<dbReference type="RefSeq" id="XP_022087957.1">
    <property type="nucleotide sequence ID" value="XM_022232265.1"/>
</dbReference>
<evidence type="ECO:0000259" key="2">
    <source>
        <dbReference type="Pfam" id="PF01425"/>
    </source>
</evidence>
<dbReference type="Proteomes" id="UP000694845">
    <property type="component" value="Unplaced"/>
</dbReference>
<dbReference type="AlphaFoldDB" id="A0A8B7Y448"/>
<dbReference type="RefSeq" id="XP_022087961.1">
    <property type="nucleotide sequence ID" value="XM_022232269.1"/>
</dbReference>
<comment type="similarity">
    <text evidence="1">Belongs to the amidase family.</text>
</comment>
<dbReference type="GeneID" id="110977815"/>
<dbReference type="SUPFAM" id="SSF75304">
    <property type="entry name" value="Amidase signature (AS) enzymes"/>
    <property type="match status" value="1"/>
</dbReference>
<dbReference type="Gene3D" id="3.90.1300.10">
    <property type="entry name" value="Amidase signature (AS) domain"/>
    <property type="match status" value="1"/>
</dbReference>
<dbReference type="InterPro" id="IPR036928">
    <property type="entry name" value="AS_sf"/>
</dbReference>
<dbReference type="PROSITE" id="PS00571">
    <property type="entry name" value="AMIDASES"/>
    <property type="match status" value="1"/>
</dbReference>
<reference evidence="4 5" key="1">
    <citation type="submission" date="2025-04" db="UniProtKB">
        <authorList>
            <consortium name="RefSeq"/>
        </authorList>
    </citation>
    <scope>IDENTIFICATION</scope>
</reference>
<dbReference type="InterPro" id="IPR023631">
    <property type="entry name" value="Amidase_dom"/>
</dbReference>
<feature type="domain" description="Amidase" evidence="2">
    <location>
        <begin position="3"/>
        <end position="399"/>
    </location>
</feature>
<evidence type="ECO:0000313" key="6">
    <source>
        <dbReference type="RefSeq" id="XP_022087960.1"/>
    </source>
</evidence>
<dbReference type="RefSeq" id="XP_022087958.1">
    <property type="nucleotide sequence ID" value="XM_022232266.1"/>
</dbReference>
<dbReference type="InterPro" id="IPR020556">
    <property type="entry name" value="Amidase_CS"/>
</dbReference>
<evidence type="ECO:0000313" key="4">
    <source>
        <dbReference type="RefSeq" id="XP_022087957.1"/>
    </source>
</evidence>
<sequence length="412" mass="44862">MDTERMLKDAQEADARYRNKTNRPLEGVPIAMKDNIDIEGEVTGAGTPGLAGLKPKHTAEVARRLFDAGAIHAGRVNMHELAFGISTYNAYTGASHNFHNFDYTCGGSSGGSGGVVSADIVPAALGTDTGGSIRIPSSYNGVFGLRPTIGRWPADYGAKMTHLRDSVGPLVRSAEDIAILDSIVTGEKPHAALSPDEIRIGIPRIPFWEALDPDVEDYAERFLIKLKEKGFVIIEGPEIHGSRQLVDKCDKPTATNEIIPRLQDYLRYHGHNVSVQSVIDKIVSSDVKALFEYVRDNLPTEEVMKSAMAARAKVREDLKTYFEDYRLDCILMPANKIPAPTLHAFEENNAKLFAYIVQTTSFGSICDNPSLVIPGGFAQPSGVPFGMQIESYTGSDRRLIAVAVAIEKALKS</sequence>
<dbReference type="OrthoDB" id="421993at2759"/>
<keyword evidence="3" id="KW-1185">Reference proteome</keyword>
<dbReference type="PANTHER" id="PTHR11895">
    <property type="entry name" value="TRANSAMIDASE"/>
    <property type="match status" value="1"/>
</dbReference>
<dbReference type="PANTHER" id="PTHR11895:SF151">
    <property type="entry name" value="GLUTAMYL-TRNA(GLN) AMIDOTRANSFERASE SUBUNIT A"/>
    <property type="match status" value="1"/>
</dbReference>
<protein>
    <submittedName>
        <fullName evidence="4 5">Uncharacterized protein LOC110977815 isoform X3</fullName>
    </submittedName>
</protein>
<evidence type="ECO:0000313" key="3">
    <source>
        <dbReference type="Proteomes" id="UP000694845"/>
    </source>
</evidence>